<keyword evidence="1" id="KW-0489">Methyltransferase</keyword>
<dbReference type="EMBL" id="BKCJ010374870">
    <property type="protein sequence ID" value="GFA13864.1"/>
    <property type="molecule type" value="Genomic_DNA"/>
</dbReference>
<dbReference type="GO" id="GO:0032259">
    <property type="term" value="P:methylation"/>
    <property type="evidence" value="ECO:0007669"/>
    <property type="project" value="UniProtKB-KW"/>
</dbReference>
<sequence>MKNISITVHHEGTFAYDPLVYEYIDVDAVENVNLGNCNFERLMKIIRESCMFPVHVDGKFISDKDFGARLDTKSSSSRNVEVEDSFVDDRFKVKEGFSYHVHNPNLPWNEMAQLLGMKFEHLDQLKEYLINYRVANGYQLWYRRNDYRNISVMCGIM</sequence>
<accession>A0A699J750</accession>
<proteinExistence type="predicted"/>
<name>A0A699J750_TANCI</name>
<gene>
    <name evidence="1" type="ORF">Tci_585836</name>
</gene>
<organism evidence="1">
    <name type="scientific">Tanacetum cinerariifolium</name>
    <name type="common">Dalmatian daisy</name>
    <name type="synonym">Chrysanthemum cinerariifolium</name>
    <dbReference type="NCBI Taxonomy" id="118510"/>
    <lineage>
        <taxon>Eukaryota</taxon>
        <taxon>Viridiplantae</taxon>
        <taxon>Streptophyta</taxon>
        <taxon>Embryophyta</taxon>
        <taxon>Tracheophyta</taxon>
        <taxon>Spermatophyta</taxon>
        <taxon>Magnoliopsida</taxon>
        <taxon>eudicotyledons</taxon>
        <taxon>Gunneridae</taxon>
        <taxon>Pentapetalae</taxon>
        <taxon>asterids</taxon>
        <taxon>campanulids</taxon>
        <taxon>Asterales</taxon>
        <taxon>Asteraceae</taxon>
        <taxon>Asteroideae</taxon>
        <taxon>Anthemideae</taxon>
        <taxon>Anthemidinae</taxon>
        <taxon>Tanacetum</taxon>
    </lineage>
</organism>
<evidence type="ECO:0000313" key="1">
    <source>
        <dbReference type="EMBL" id="GFA13864.1"/>
    </source>
</evidence>
<reference evidence="1" key="1">
    <citation type="journal article" date="2019" name="Sci. Rep.">
        <title>Draft genome of Tanacetum cinerariifolium, the natural source of mosquito coil.</title>
        <authorList>
            <person name="Yamashiro T."/>
            <person name="Shiraishi A."/>
            <person name="Satake H."/>
            <person name="Nakayama K."/>
        </authorList>
    </citation>
    <scope>NUCLEOTIDE SEQUENCE</scope>
</reference>
<dbReference type="AlphaFoldDB" id="A0A699J750"/>
<comment type="caution">
    <text evidence="1">The sequence shown here is derived from an EMBL/GenBank/DDBJ whole genome shotgun (WGS) entry which is preliminary data.</text>
</comment>
<dbReference type="GO" id="GO:0008168">
    <property type="term" value="F:methyltransferase activity"/>
    <property type="evidence" value="ECO:0007669"/>
    <property type="project" value="UniProtKB-KW"/>
</dbReference>
<keyword evidence="1" id="KW-0808">Transferase</keyword>
<protein>
    <submittedName>
        <fullName evidence="1">S-adenosyl-L-methionine-dependent methyltransferase</fullName>
    </submittedName>
</protein>